<dbReference type="GO" id="GO:0005524">
    <property type="term" value="F:ATP binding"/>
    <property type="evidence" value="ECO:0007669"/>
    <property type="project" value="UniProtKB-UniRule"/>
</dbReference>
<feature type="active site" evidence="5">
    <location>
        <position position="287"/>
    </location>
</feature>
<dbReference type="NCBIfam" id="NF002378">
    <property type="entry name" value="PRK01372.1"/>
    <property type="match status" value="1"/>
</dbReference>
<keyword evidence="3 4" id="KW-0961">Cell wall biogenesis/degradation</keyword>
<dbReference type="SUPFAM" id="SSF56059">
    <property type="entry name" value="Glutathione synthetase ATP-binding domain-like"/>
    <property type="match status" value="1"/>
</dbReference>
<comment type="caution">
    <text evidence="9">The sequence shown here is derived from an EMBL/GenBank/DDBJ whole genome shotgun (WGS) entry which is preliminary data.</text>
</comment>
<dbReference type="Proteomes" id="UP000316196">
    <property type="component" value="Unassembled WGS sequence"/>
</dbReference>
<evidence type="ECO:0000256" key="6">
    <source>
        <dbReference type="PIRSR" id="PIRSR039102-3"/>
    </source>
</evidence>
<dbReference type="Pfam" id="PF07478">
    <property type="entry name" value="Dala_Dala_lig_C"/>
    <property type="match status" value="1"/>
</dbReference>
<comment type="subcellular location">
    <subcellularLocation>
        <location evidence="4">Cytoplasm</location>
    </subcellularLocation>
</comment>
<dbReference type="SUPFAM" id="SSF52440">
    <property type="entry name" value="PreATP-grasp domain"/>
    <property type="match status" value="1"/>
</dbReference>
<dbReference type="HAMAP" id="MF_00047">
    <property type="entry name" value="Dala_Dala_lig"/>
    <property type="match status" value="1"/>
</dbReference>
<keyword evidence="6" id="KW-0460">Magnesium</keyword>
<evidence type="ECO:0000256" key="5">
    <source>
        <dbReference type="PIRSR" id="PIRSR039102-1"/>
    </source>
</evidence>
<dbReference type="EMBL" id="VFOR01000002">
    <property type="protein sequence ID" value="TQL58440.1"/>
    <property type="molecule type" value="Genomic_DNA"/>
</dbReference>
<evidence type="ECO:0000256" key="7">
    <source>
        <dbReference type="PROSITE-ProRule" id="PRU00409"/>
    </source>
</evidence>
<dbReference type="PROSITE" id="PS50975">
    <property type="entry name" value="ATP_GRASP"/>
    <property type="match status" value="1"/>
</dbReference>
<dbReference type="PANTHER" id="PTHR23132">
    <property type="entry name" value="D-ALANINE--D-ALANINE LIGASE"/>
    <property type="match status" value="1"/>
</dbReference>
<evidence type="ECO:0000256" key="3">
    <source>
        <dbReference type="ARBA" id="ARBA00023316"/>
    </source>
</evidence>
<keyword evidence="4" id="KW-0133">Cell shape</keyword>
<feature type="binding site" evidence="6">
    <location>
        <position position="278"/>
    </location>
    <ligand>
        <name>Mg(2+)</name>
        <dbReference type="ChEBI" id="CHEBI:18420"/>
        <label>2</label>
    </ligand>
</feature>
<evidence type="ECO:0000313" key="10">
    <source>
        <dbReference type="Proteomes" id="UP000316196"/>
    </source>
</evidence>
<dbReference type="UniPathway" id="UPA00219"/>
<dbReference type="InterPro" id="IPR011761">
    <property type="entry name" value="ATP-grasp"/>
</dbReference>
<dbReference type="Gene3D" id="3.40.50.20">
    <property type="match status" value="1"/>
</dbReference>
<evidence type="ECO:0000256" key="2">
    <source>
        <dbReference type="ARBA" id="ARBA00022598"/>
    </source>
</evidence>
<reference evidence="9 10" key="1">
    <citation type="submission" date="2019-06" db="EMBL/GenBank/DDBJ databases">
        <title>Sequencing the genomes of 1000 actinobacteria strains.</title>
        <authorList>
            <person name="Klenk H.-P."/>
        </authorList>
    </citation>
    <scope>NUCLEOTIDE SEQUENCE [LARGE SCALE GENOMIC DNA]</scope>
    <source>
        <strain evidence="9 10">DSM 8251</strain>
    </source>
</reference>
<evidence type="ECO:0000259" key="8">
    <source>
        <dbReference type="PROSITE" id="PS50975"/>
    </source>
</evidence>
<keyword evidence="6" id="KW-0464">Manganese</keyword>
<dbReference type="InterPro" id="IPR013815">
    <property type="entry name" value="ATP_grasp_subdomain_1"/>
</dbReference>
<dbReference type="InterPro" id="IPR005905">
    <property type="entry name" value="D_ala_D_ala"/>
</dbReference>
<keyword evidence="2 4" id="KW-0436">Ligase</keyword>
<accession>A0A542ZDV5</accession>
<dbReference type="GO" id="GO:0009252">
    <property type="term" value="P:peptidoglycan biosynthetic process"/>
    <property type="evidence" value="ECO:0007669"/>
    <property type="project" value="UniProtKB-UniRule"/>
</dbReference>
<dbReference type="InterPro" id="IPR011095">
    <property type="entry name" value="Dala_Dala_lig_C"/>
</dbReference>
<dbReference type="GO" id="GO:0071555">
    <property type="term" value="P:cell wall organization"/>
    <property type="evidence" value="ECO:0007669"/>
    <property type="project" value="UniProtKB-KW"/>
</dbReference>
<comment type="pathway">
    <text evidence="4">Cell wall biogenesis; peptidoglycan biosynthesis.</text>
</comment>
<protein>
    <recommendedName>
        <fullName evidence="4">D-alanine--D-alanine ligase</fullName>
        <ecNumber evidence="4">6.3.2.4</ecNumber>
    </recommendedName>
    <alternativeName>
        <fullName evidence="4">D-Ala-D-Ala ligase</fullName>
    </alternativeName>
    <alternativeName>
        <fullName evidence="4">D-alanylalanine synthetase</fullName>
    </alternativeName>
</protein>
<proteinExistence type="inferred from homology"/>
<keyword evidence="7" id="KW-0067">ATP-binding</keyword>
<comment type="similarity">
    <text evidence="1 4">Belongs to the D-alanine--D-alanine ligase family.</text>
</comment>
<name>A0A542ZDV5_9ACTN</name>
<feature type="binding site" evidence="6">
    <location>
        <position position="264"/>
    </location>
    <ligand>
        <name>Mg(2+)</name>
        <dbReference type="ChEBI" id="CHEBI:18420"/>
        <label>1</label>
    </ligand>
</feature>
<dbReference type="GO" id="GO:0046872">
    <property type="term" value="F:metal ion binding"/>
    <property type="evidence" value="ECO:0007669"/>
    <property type="project" value="UniProtKB-KW"/>
</dbReference>
<gene>
    <name evidence="4" type="primary">ddl</name>
    <name evidence="9" type="ORF">FB460_2303</name>
</gene>
<keyword evidence="6" id="KW-0479">Metal-binding</keyword>
<dbReference type="GO" id="GO:0005737">
    <property type="term" value="C:cytoplasm"/>
    <property type="evidence" value="ECO:0007669"/>
    <property type="project" value="UniProtKB-SubCell"/>
</dbReference>
<dbReference type="RefSeq" id="WP_142094224.1">
    <property type="nucleotide sequence ID" value="NZ_BAAAMD010000002.1"/>
</dbReference>
<dbReference type="PANTHER" id="PTHR23132:SF23">
    <property type="entry name" value="D-ALANINE--D-ALANINE LIGASE B"/>
    <property type="match status" value="1"/>
</dbReference>
<dbReference type="PIRSF" id="PIRSF039102">
    <property type="entry name" value="Ddl/VanB"/>
    <property type="match status" value="1"/>
</dbReference>
<feature type="active site" evidence="5">
    <location>
        <position position="153"/>
    </location>
</feature>
<comment type="catalytic activity">
    <reaction evidence="4">
        <text>2 D-alanine + ATP = D-alanyl-D-alanine + ADP + phosphate + H(+)</text>
        <dbReference type="Rhea" id="RHEA:11224"/>
        <dbReference type="ChEBI" id="CHEBI:15378"/>
        <dbReference type="ChEBI" id="CHEBI:30616"/>
        <dbReference type="ChEBI" id="CHEBI:43474"/>
        <dbReference type="ChEBI" id="CHEBI:57416"/>
        <dbReference type="ChEBI" id="CHEBI:57822"/>
        <dbReference type="ChEBI" id="CHEBI:456216"/>
        <dbReference type="EC" id="6.3.2.4"/>
    </reaction>
</comment>
<dbReference type="OrthoDB" id="9813261at2"/>
<comment type="cofactor">
    <cofactor evidence="6">
        <name>Mg(2+)</name>
        <dbReference type="ChEBI" id="CHEBI:18420"/>
    </cofactor>
    <cofactor evidence="6">
        <name>Mn(2+)</name>
        <dbReference type="ChEBI" id="CHEBI:29035"/>
    </cofactor>
    <text evidence="6">Binds 2 magnesium or manganese ions per subunit.</text>
</comment>
<keyword evidence="4" id="KW-0573">Peptidoglycan synthesis</keyword>
<dbReference type="GO" id="GO:0008360">
    <property type="term" value="P:regulation of cell shape"/>
    <property type="evidence" value="ECO:0007669"/>
    <property type="project" value="UniProtKB-KW"/>
</dbReference>
<feature type="active site" evidence="5">
    <location>
        <position position="17"/>
    </location>
</feature>
<feature type="domain" description="ATP-grasp" evidence="8">
    <location>
        <begin position="103"/>
        <end position="309"/>
    </location>
</feature>
<organism evidence="9 10">
    <name type="scientific">Propioniferax innocua</name>
    <dbReference type="NCBI Taxonomy" id="1753"/>
    <lineage>
        <taxon>Bacteria</taxon>
        <taxon>Bacillati</taxon>
        <taxon>Actinomycetota</taxon>
        <taxon>Actinomycetes</taxon>
        <taxon>Propionibacteriales</taxon>
        <taxon>Propionibacteriaceae</taxon>
        <taxon>Propioniferax</taxon>
    </lineage>
</organism>
<dbReference type="AlphaFoldDB" id="A0A542ZDV5"/>
<feature type="binding site" evidence="6">
    <location>
        <position position="276"/>
    </location>
    <ligand>
        <name>Mg(2+)</name>
        <dbReference type="ChEBI" id="CHEBI:18420"/>
        <label>2</label>
    </ligand>
</feature>
<evidence type="ECO:0000256" key="1">
    <source>
        <dbReference type="ARBA" id="ARBA00010871"/>
    </source>
</evidence>
<dbReference type="EC" id="6.3.2.4" evidence="4"/>
<evidence type="ECO:0000256" key="4">
    <source>
        <dbReference type="HAMAP-Rule" id="MF_00047"/>
    </source>
</evidence>
<evidence type="ECO:0000313" key="9">
    <source>
        <dbReference type="EMBL" id="TQL58440.1"/>
    </source>
</evidence>
<keyword evidence="4" id="KW-0963">Cytoplasm</keyword>
<dbReference type="InterPro" id="IPR016185">
    <property type="entry name" value="PreATP-grasp_dom_sf"/>
</dbReference>
<comment type="function">
    <text evidence="4">Cell wall formation.</text>
</comment>
<feature type="binding site" evidence="6">
    <location>
        <position position="276"/>
    </location>
    <ligand>
        <name>Mg(2+)</name>
        <dbReference type="ChEBI" id="CHEBI:18420"/>
        <label>1</label>
    </ligand>
</feature>
<keyword evidence="7" id="KW-0547">Nucleotide-binding</keyword>
<dbReference type="Gene3D" id="3.30.1490.20">
    <property type="entry name" value="ATP-grasp fold, A domain"/>
    <property type="match status" value="1"/>
</dbReference>
<dbReference type="GO" id="GO:0008716">
    <property type="term" value="F:D-alanine-D-alanine ligase activity"/>
    <property type="evidence" value="ECO:0007669"/>
    <property type="project" value="UniProtKB-UniRule"/>
</dbReference>
<dbReference type="Gene3D" id="3.30.470.20">
    <property type="entry name" value="ATP-grasp fold, B domain"/>
    <property type="match status" value="1"/>
</dbReference>
<keyword evidence="10" id="KW-1185">Reference proteome</keyword>
<sequence>MTSKPTVAVLAGGLSHEREISLRSGRRVTQALRDLGHEVIESDVDSGLIETLTGLDDVVAFPLLHGESGEDGALREVLSMLDIPFVGTLPRSCRLAFDKAVSTTLVRRAGIRTPEQVALPHDLFRELGAKHIVRSLGEKLGFPLMVKPARCGSALGCTRVDAPEDLPAAMVAAYGYGPLAVVEEGVSGVEVTVTVIDTGNGPEAQPVVKIEPASGVYDYEARYTAGATRFTVPADLSDEITAQCADMAVRVHELLGLRDLSRTDIIIDEEGPVFIETNVAPGMTETSLVPLALDAGPDGFAKVCSQLVSVAAARARG</sequence>